<gene>
    <name evidence="2" type="ORF">MNOR_LOCUS19383</name>
</gene>
<sequence>HSSSITHIDLGNSGSMTVSVEVGRSSWPTSQAMVSLLPTVVLMTPQDMRQGKNKNTVRMFKQADLCKETVKDKWDRVRIICTQPLRKTEQFGLSFFNLHTNETLAASNSSSHLYEPVNSTPQGLTSFKTNINLEPSGAAEARKEALVSNMNLVEVKKKNMTER</sequence>
<reference evidence="2 3" key="1">
    <citation type="submission" date="2024-05" db="EMBL/GenBank/DDBJ databases">
        <authorList>
            <person name="Wallberg A."/>
        </authorList>
    </citation>
    <scope>NUCLEOTIDE SEQUENCE [LARGE SCALE GENOMIC DNA]</scope>
</reference>
<dbReference type="InterPro" id="IPR002706">
    <property type="entry name" value="Xrcc1_N"/>
</dbReference>
<dbReference type="EMBL" id="CAXKWB010014362">
    <property type="protein sequence ID" value="CAL4110314.1"/>
    <property type="molecule type" value="Genomic_DNA"/>
</dbReference>
<evidence type="ECO:0000313" key="2">
    <source>
        <dbReference type="EMBL" id="CAL4110314.1"/>
    </source>
</evidence>
<dbReference type="Pfam" id="PF01834">
    <property type="entry name" value="XRCC1_N"/>
    <property type="match status" value="1"/>
</dbReference>
<dbReference type="GO" id="GO:0000012">
    <property type="term" value="P:single strand break repair"/>
    <property type="evidence" value="ECO:0007669"/>
    <property type="project" value="InterPro"/>
</dbReference>
<keyword evidence="3" id="KW-1185">Reference proteome</keyword>
<evidence type="ECO:0000313" key="3">
    <source>
        <dbReference type="Proteomes" id="UP001497623"/>
    </source>
</evidence>
<dbReference type="Gene3D" id="2.60.120.260">
    <property type="entry name" value="Galactose-binding domain-like"/>
    <property type="match status" value="1"/>
</dbReference>
<organism evidence="2 3">
    <name type="scientific">Meganyctiphanes norvegica</name>
    <name type="common">Northern krill</name>
    <name type="synonym">Thysanopoda norvegica</name>
    <dbReference type="NCBI Taxonomy" id="48144"/>
    <lineage>
        <taxon>Eukaryota</taxon>
        <taxon>Metazoa</taxon>
        <taxon>Ecdysozoa</taxon>
        <taxon>Arthropoda</taxon>
        <taxon>Crustacea</taxon>
        <taxon>Multicrustacea</taxon>
        <taxon>Malacostraca</taxon>
        <taxon>Eumalacostraca</taxon>
        <taxon>Eucarida</taxon>
        <taxon>Euphausiacea</taxon>
        <taxon>Euphausiidae</taxon>
        <taxon>Meganyctiphanes</taxon>
    </lineage>
</organism>
<proteinExistence type="predicted"/>
<comment type="caution">
    <text evidence="2">The sequence shown here is derived from an EMBL/GenBank/DDBJ whole genome shotgun (WGS) entry which is preliminary data.</text>
</comment>
<dbReference type="GO" id="GO:0003684">
    <property type="term" value="F:damaged DNA binding"/>
    <property type="evidence" value="ECO:0007669"/>
    <property type="project" value="InterPro"/>
</dbReference>
<dbReference type="InterPro" id="IPR008979">
    <property type="entry name" value="Galactose-bd-like_sf"/>
</dbReference>
<dbReference type="AlphaFoldDB" id="A0AAV2R3X7"/>
<name>A0AAV2R3X7_MEGNR</name>
<accession>A0AAV2R3X7</accession>
<feature type="non-terminal residue" evidence="2">
    <location>
        <position position="1"/>
    </location>
</feature>
<protein>
    <recommendedName>
        <fullName evidence="1">DNA-repair protein Xrcc1 N-terminal domain-containing protein</fullName>
    </recommendedName>
</protein>
<dbReference type="Proteomes" id="UP001497623">
    <property type="component" value="Unassembled WGS sequence"/>
</dbReference>
<dbReference type="SUPFAM" id="SSF49785">
    <property type="entry name" value="Galactose-binding domain-like"/>
    <property type="match status" value="1"/>
</dbReference>
<dbReference type="GO" id="GO:0006284">
    <property type="term" value="P:base-excision repair"/>
    <property type="evidence" value="ECO:0007669"/>
    <property type="project" value="TreeGrafter"/>
</dbReference>
<dbReference type="GO" id="GO:0005634">
    <property type="term" value="C:nucleus"/>
    <property type="evidence" value="ECO:0007669"/>
    <property type="project" value="InterPro"/>
</dbReference>
<feature type="domain" description="DNA-repair protein Xrcc1 N-terminal" evidence="1">
    <location>
        <begin position="2"/>
        <end position="97"/>
    </location>
</feature>
<dbReference type="PANTHER" id="PTHR11370:SF4">
    <property type="entry name" value="DNA-REPAIR PROTEIN XRCC1 N-TERMINAL DOMAIN-CONTAINING PROTEIN"/>
    <property type="match status" value="1"/>
</dbReference>
<feature type="non-terminal residue" evidence="2">
    <location>
        <position position="163"/>
    </location>
</feature>
<evidence type="ECO:0000259" key="1">
    <source>
        <dbReference type="Pfam" id="PF01834"/>
    </source>
</evidence>
<dbReference type="PANTHER" id="PTHR11370">
    <property type="entry name" value="DNA-REPAIR PROTEIN XRCC1"/>
    <property type="match status" value="1"/>
</dbReference>